<dbReference type="EMBL" id="JRRC01058538">
    <property type="protein sequence ID" value="KHF98951.1"/>
    <property type="molecule type" value="Genomic_DNA"/>
</dbReference>
<evidence type="ECO:0000313" key="2">
    <source>
        <dbReference type="Proteomes" id="UP000032142"/>
    </source>
</evidence>
<accession>A0A0B0MEY5</accession>
<evidence type="ECO:0000313" key="1">
    <source>
        <dbReference type="EMBL" id="KHF98951.1"/>
    </source>
</evidence>
<reference evidence="2" key="1">
    <citation type="submission" date="2014-09" db="EMBL/GenBank/DDBJ databases">
        <authorList>
            <person name="Mudge J."/>
            <person name="Ramaraj T."/>
            <person name="Lindquist I.E."/>
            <person name="Bharti A.K."/>
            <person name="Sundararajan A."/>
            <person name="Cameron C.T."/>
            <person name="Woodward J.E."/>
            <person name="May G.D."/>
            <person name="Brubaker C."/>
            <person name="Broadhvest J."/>
            <person name="Wilkins T.A."/>
        </authorList>
    </citation>
    <scope>NUCLEOTIDE SEQUENCE</scope>
    <source>
        <strain evidence="2">cv. AKA8401</strain>
    </source>
</reference>
<name>A0A0B0MEY5_GOSAR</name>
<gene>
    <name evidence="1" type="ORF">F383_38076</name>
</gene>
<comment type="caution">
    <text evidence="1">The sequence shown here is derived from an EMBL/GenBank/DDBJ whole genome shotgun (WGS) entry which is preliminary data.</text>
</comment>
<sequence>MVVMFKPVDCCEANGDDVTIDLTNIDEG</sequence>
<protein>
    <submittedName>
        <fullName evidence="1">Uncharacterized protein</fullName>
    </submittedName>
</protein>
<dbReference type="Proteomes" id="UP000032142">
    <property type="component" value="Unassembled WGS sequence"/>
</dbReference>
<dbReference type="AlphaFoldDB" id="A0A0B0MEY5"/>
<keyword evidence="2" id="KW-1185">Reference proteome</keyword>
<proteinExistence type="predicted"/>
<organism evidence="1 2">
    <name type="scientific">Gossypium arboreum</name>
    <name type="common">Tree cotton</name>
    <name type="synonym">Gossypium nanking</name>
    <dbReference type="NCBI Taxonomy" id="29729"/>
    <lineage>
        <taxon>Eukaryota</taxon>
        <taxon>Viridiplantae</taxon>
        <taxon>Streptophyta</taxon>
        <taxon>Embryophyta</taxon>
        <taxon>Tracheophyta</taxon>
        <taxon>Spermatophyta</taxon>
        <taxon>Magnoliopsida</taxon>
        <taxon>eudicotyledons</taxon>
        <taxon>Gunneridae</taxon>
        <taxon>Pentapetalae</taxon>
        <taxon>rosids</taxon>
        <taxon>malvids</taxon>
        <taxon>Malvales</taxon>
        <taxon>Malvaceae</taxon>
        <taxon>Malvoideae</taxon>
        <taxon>Gossypium</taxon>
    </lineage>
</organism>